<organism evidence="2">
    <name type="scientific">Culex pipiens</name>
    <name type="common">House mosquito</name>
    <dbReference type="NCBI Taxonomy" id="7175"/>
    <lineage>
        <taxon>Eukaryota</taxon>
        <taxon>Metazoa</taxon>
        <taxon>Ecdysozoa</taxon>
        <taxon>Arthropoda</taxon>
        <taxon>Hexapoda</taxon>
        <taxon>Insecta</taxon>
        <taxon>Pterygota</taxon>
        <taxon>Neoptera</taxon>
        <taxon>Endopterygota</taxon>
        <taxon>Diptera</taxon>
        <taxon>Nematocera</taxon>
        <taxon>Culicoidea</taxon>
        <taxon>Culicidae</taxon>
        <taxon>Culicinae</taxon>
        <taxon>Culicini</taxon>
        <taxon>Culex</taxon>
        <taxon>Culex</taxon>
    </lineage>
</organism>
<dbReference type="EMBL" id="HBUE01046810">
    <property type="protein sequence ID" value="CAG6462949.1"/>
    <property type="molecule type" value="Transcribed_RNA"/>
</dbReference>
<feature type="region of interest" description="Disordered" evidence="1">
    <location>
        <begin position="1"/>
        <end position="50"/>
    </location>
</feature>
<accession>A0A8D8AVH1</accession>
<protein>
    <submittedName>
        <fullName evidence="2">(northern house mosquito) hypothetical protein</fullName>
    </submittedName>
</protein>
<reference evidence="2" key="1">
    <citation type="submission" date="2021-05" db="EMBL/GenBank/DDBJ databases">
        <authorList>
            <person name="Alioto T."/>
            <person name="Alioto T."/>
            <person name="Gomez Garrido J."/>
        </authorList>
    </citation>
    <scope>NUCLEOTIDE SEQUENCE</scope>
</reference>
<dbReference type="EMBL" id="HBUE01046815">
    <property type="protein sequence ID" value="CAG6462952.1"/>
    <property type="molecule type" value="Transcribed_RNA"/>
</dbReference>
<dbReference type="EMBL" id="HBUE01046814">
    <property type="protein sequence ID" value="CAG6462951.1"/>
    <property type="molecule type" value="Transcribed_RNA"/>
</dbReference>
<dbReference type="EMBL" id="HBUE01046812">
    <property type="protein sequence ID" value="CAG6462950.1"/>
    <property type="molecule type" value="Transcribed_RNA"/>
</dbReference>
<evidence type="ECO:0000256" key="1">
    <source>
        <dbReference type="SAM" id="MobiDB-lite"/>
    </source>
</evidence>
<proteinExistence type="predicted"/>
<name>A0A8D8AVH1_CULPI</name>
<evidence type="ECO:0000313" key="2">
    <source>
        <dbReference type="EMBL" id="CAG6462950.1"/>
    </source>
</evidence>
<feature type="compositionally biased region" description="Polar residues" evidence="1">
    <location>
        <begin position="1"/>
        <end position="14"/>
    </location>
</feature>
<sequence>MESSTTSGAPSQSGTDRKPPVPDRGLASDLQRLANRTRRSRIHSGRTANHCSCAGCTGADIRRQCRRRPLNRLGRRRDLDRWPASSVDRDFAGTLLLPHQSLVALVRPFFDYF</sequence>
<dbReference type="AlphaFoldDB" id="A0A8D8AVH1"/>
<feature type="compositionally biased region" description="Basic residues" evidence="1">
    <location>
        <begin position="35"/>
        <end position="44"/>
    </location>
</feature>